<name>A0AA37PI78_9MYCO</name>
<dbReference type="EMBL" id="BFCH01000011">
    <property type="protein sequence ID" value="GBG37366.1"/>
    <property type="molecule type" value="Genomic_DNA"/>
</dbReference>
<evidence type="ECO:0000313" key="5">
    <source>
        <dbReference type="Proteomes" id="UP001139505"/>
    </source>
</evidence>
<keyword evidence="3" id="KW-0378">Hydrolase</keyword>
<reference evidence="2" key="1">
    <citation type="journal article" date="2018" name="Genome Announc.">
        <title>Draft Genome Sequence of Mycobacterium montefiorense Isolated from Japanese Black Salamander (Hynobius nigrescens).</title>
        <authorList>
            <person name="Fukano H."/>
            <person name="Yoshida M."/>
            <person name="Shimizu A."/>
            <person name="Iwao H."/>
            <person name="Katayama Y."/>
            <person name="Omatsu T."/>
            <person name="Mizutani T."/>
            <person name="Kurata O."/>
            <person name="Wada S."/>
            <person name="Hoshino Y."/>
        </authorList>
    </citation>
    <scope>NUCLEOTIDE SEQUENCE</scope>
    <source>
        <strain evidence="2">BS</strain>
    </source>
</reference>
<comment type="caution">
    <text evidence="3">The sequence shown here is derived from an EMBL/GenBank/DDBJ whole genome shotgun (WGS) entry which is preliminary data.</text>
</comment>
<dbReference type="GO" id="GO:0016020">
    <property type="term" value="C:membrane"/>
    <property type="evidence" value="ECO:0007669"/>
    <property type="project" value="TreeGrafter"/>
</dbReference>
<organism evidence="3 5">
    <name type="scientific">Mycobacterium montefiorense</name>
    <dbReference type="NCBI Taxonomy" id="154654"/>
    <lineage>
        <taxon>Bacteria</taxon>
        <taxon>Bacillati</taxon>
        <taxon>Actinomycetota</taxon>
        <taxon>Actinomycetes</taxon>
        <taxon>Mycobacteriales</taxon>
        <taxon>Mycobacteriaceae</taxon>
        <taxon>Mycobacterium</taxon>
        <taxon>Mycobacterium simiae complex</taxon>
    </lineage>
</organism>
<accession>A0AA37PI78</accession>
<evidence type="ECO:0000313" key="2">
    <source>
        <dbReference type="EMBL" id="GBG37366.1"/>
    </source>
</evidence>
<dbReference type="InterPro" id="IPR000073">
    <property type="entry name" value="AB_hydrolase_1"/>
</dbReference>
<proteinExistence type="predicted"/>
<reference evidence="3" key="4">
    <citation type="submission" date="2022-04" db="EMBL/GenBank/DDBJ databases">
        <authorList>
            <person name="Komine T."/>
            <person name="Fukano H."/>
            <person name="Wada S."/>
        </authorList>
    </citation>
    <scope>NUCLEOTIDE SEQUENCE</scope>
    <source>
        <strain evidence="3">NJB18185</strain>
    </source>
</reference>
<dbReference type="Gene3D" id="3.40.50.1820">
    <property type="entry name" value="alpha/beta hydrolase"/>
    <property type="match status" value="1"/>
</dbReference>
<protein>
    <submittedName>
        <fullName evidence="3">Hydrolase</fullName>
    </submittedName>
</protein>
<dbReference type="InterPro" id="IPR029058">
    <property type="entry name" value="AB_hydrolase_fold"/>
</dbReference>
<dbReference type="AlphaFoldDB" id="A0AA37PI78"/>
<dbReference type="Proteomes" id="UP001139505">
    <property type="component" value="Unassembled WGS sequence"/>
</dbReference>
<sequence>MNTPSAKHRLSNHDPLWDACSLDIFAEWQKGGTELRWRSTTAANGGQELGVFSRRFGIPGAPPLVLVHGFPTSSMDYFDLAHELSSDFDMYMLDFPGYGLSDKPPEPYAYSLYDDARLLVHAITDVWKLSEFRILTHDRGSSVGMIALDMLAALDPPVVPLDLILTNANIYLPLANLTLFQTALLDPETGRATAAATTPETLAAGMGASTFMPRRKLTDPEIAALAKCFAHNDGIRVLPDTIQYLHERAADETNWLEALSSSQVNTTMVWGLHDNVAPLRVPNHVWLTYLKSKPGRNRYWVVPDADHYVQCDAPRQLAQIIRLTVQDEDISLQTLGNQPDGAVLVDQSTGEPEQ</sequence>
<gene>
    <name evidence="2" type="ORF">MmonteBS_17380</name>
    <name evidence="3" type="ORF">NJB18185_01000</name>
</gene>
<reference evidence="3" key="3">
    <citation type="journal article" date="2022" name="Microbiol. Resour. Announc.">
        <title>Draft Genome Sequences of Eight Mycobacterium montefiorense Strains Isolated from Salamanders in Captivity.</title>
        <authorList>
            <person name="Komine T."/>
            <person name="Ihara H."/>
            <person name="Fukano H."/>
            <person name="Hoshino Y."/>
            <person name="Kurata O."/>
            <person name="Wada S."/>
        </authorList>
    </citation>
    <scope>NUCLEOTIDE SEQUENCE</scope>
    <source>
        <strain evidence="3">NJB18185</strain>
    </source>
</reference>
<dbReference type="GO" id="GO:0016787">
    <property type="term" value="F:hydrolase activity"/>
    <property type="evidence" value="ECO:0007669"/>
    <property type="project" value="UniProtKB-KW"/>
</dbReference>
<reference evidence="4" key="2">
    <citation type="submission" date="2018-04" db="EMBL/GenBank/DDBJ databases">
        <title>Draft genome sequence of Mycobacterium montefiorense isolated from Japanese black salamander.</title>
        <authorList>
            <person name="Fukano H."/>
            <person name="Yoshida M."/>
            <person name="Shimizu A."/>
            <person name="Iwao H."/>
            <person name="Kurata O."/>
            <person name="Katayama Y."/>
            <person name="Omatsu T."/>
            <person name="Mizutani T."/>
            <person name="Wada S."/>
            <person name="Hoshino Y."/>
        </authorList>
    </citation>
    <scope>NUCLEOTIDE SEQUENCE [LARGE SCALE GENOMIC DNA]</scope>
    <source>
        <strain evidence="4">BS</strain>
    </source>
</reference>
<evidence type="ECO:0000313" key="4">
    <source>
        <dbReference type="Proteomes" id="UP000245060"/>
    </source>
</evidence>
<dbReference type="EMBL" id="BQYH01000002">
    <property type="protein sequence ID" value="GKU70322.1"/>
    <property type="molecule type" value="Genomic_DNA"/>
</dbReference>
<dbReference type="InterPro" id="IPR050266">
    <property type="entry name" value="AB_hydrolase_sf"/>
</dbReference>
<evidence type="ECO:0000313" key="3">
    <source>
        <dbReference type="EMBL" id="GKU70322.1"/>
    </source>
</evidence>
<dbReference type="PANTHER" id="PTHR43798">
    <property type="entry name" value="MONOACYLGLYCEROL LIPASE"/>
    <property type="match status" value="1"/>
</dbReference>
<dbReference type="Proteomes" id="UP000245060">
    <property type="component" value="Unassembled WGS sequence"/>
</dbReference>
<dbReference type="Pfam" id="PF00561">
    <property type="entry name" value="Abhydrolase_1"/>
    <property type="match status" value="1"/>
</dbReference>
<evidence type="ECO:0000259" key="1">
    <source>
        <dbReference type="Pfam" id="PF00561"/>
    </source>
</evidence>
<dbReference type="PANTHER" id="PTHR43798:SF33">
    <property type="entry name" value="HYDROLASE, PUTATIVE (AFU_ORTHOLOGUE AFUA_2G14860)-RELATED"/>
    <property type="match status" value="1"/>
</dbReference>
<keyword evidence="4" id="KW-1185">Reference proteome</keyword>
<feature type="domain" description="AB hydrolase-1" evidence="1">
    <location>
        <begin position="62"/>
        <end position="313"/>
    </location>
</feature>
<dbReference type="SUPFAM" id="SSF53474">
    <property type="entry name" value="alpha/beta-Hydrolases"/>
    <property type="match status" value="1"/>
</dbReference>